<evidence type="ECO:0008006" key="3">
    <source>
        <dbReference type="Google" id="ProtNLM"/>
    </source>
</evidence>
<gene>
    <name evidence="1" type="ORF">FHS16_005374</name>
</gene>
<comment type="caution">
    <text evidence="1">The sequence shown here is derived from an EMBL/GenBank/DDBJ whole genome shotgun (WGS) entry which is preliminary data.</text>
</comment>
<evidence type="ECO:0000313" key="2">
    <source>
        <dbReference type="Proteomes" id="UP000518605"/>
    </source>
</evidence>
<dbReference type="Pfam" id="PF10100">
    <property type="entry name" value="Staph_opine_DH"/>
    <property type="match status" value="1"/>
</dbReference>
<dbReference type="AlphaFoldDB" id="A0A7W5CCM3"/>
<dbReference type="EMBL" id="JACHXW010000023">
    <property type="protein sequence ID" value="MBB3155266.1"/>
    <property type="molecule type" value="Genomic_DNA"/>
</dbReference>
<proteinExistence type="predicted"/>
<name>A0A7W5CCM3_9BACL</name>
<dbReference type="InterPro" id="IPR016935">
    <property type="entry name" value="Opine_metallophore_DH"/>
</dbReference>
<dbReference type="RefSeq" id="WP_183569806.1">
    <property type="nucleotide sequence ID" value="NZ_CBCSLB010000021.1"/>
</dbReference>
<sequence length="436" mass="48816">MSLLRKVLIAGTGPAAVQLAVLLKRLRSSNVGIAGRKSVRSDPFFDALRQSGGAVSVDAGHSRLEKLKGECFVDAVFHEYRNIDEQWDTLILSVTADAYLPVLAQLRTELLQNLRCVALISPTFGSNALIRNYLREQGCNAEVISFSTYLGDTRRMEGREPNHVLTTAKKRKVYAGAAGISSESVKTFRQLYGEAGITLEAMDTALEAETRNISLYVHPPLFMNAFSLGVIFGRPAVPKFVYKLFPEGPITPVLIREMLELWKEVSSLVEKLNVKAVNLLQFMVDDNYPVRPESLARQDIDAFPELHPSHQQYCLYVRYASLLIDPYSEPDRNGRYFDFSAVPLRPIFLNHEGAWEIPRMPKEDYYRIKIIQGIACSSRVSCPTIDTFLARYERYLLDAAGSLTGSPLTEAFTPQSFEGDIGRICTELQLSNAFEA</sequence>
<organism evidence="1 2">
    <name type="scientific">Paenibacillus endophyticus</name>
    <dbReference type="NCBI Taxonomy" id="1294268"/>
    <lineage>
        <taxon>Bacteria</taxon>
        <taxon>Bacillati</taxon>
        <taxon>Bacillota</taxon>
        <taxon>Bacilli</taxon>
        <taxon>Bacillales</taxon>
        <taxon>Paenibacillaceae</taxon>
        <taxon>Paenibacillus</taxon>
    </lineage>
</organism>
<reference evidence="1 2" key="1">
    <citation type="submission" date="2020-08" db="EMBL/GenBank/DDBJ databases">
        <title>Genomic Encyclopedia of Type Strains, Phase III (KMG-III): the genomes of soil and plant-associated and newly described type strains.</title>
        <authorList>
            <person name="Whitman W."/>
        </authorList>
    </citation>
    <scope>NUCLEOTIDE SEQUENCE [LARGE SCALE GENOMIC DNA]</scope>
    <source>
        <strain evidence="1 2">CECT 8234</strain>
    </source>
</reference>
<dbReference type="Proteomes" id="UP000518605">
    <property type="component" value="Unassembled WGS sequence"/>
</dbReference>
<evidence type="ECO:0000313" key="1">
    <source>
        <dbReference type="EMBL" id="MBB3155266.1"/>
    </source>
</evidence>
<keyword evidence="2" id="KW-1185">Reference proteome</keyword>
<protein>
    <recommendedName>
        <fullName evidence="3">DUF2338 family protein</fullName>
    </recommendedName>
</protein>
<accession>A0A7W5CCM3</accession>